<comment type="catalytic activity">
    <reaction evidence="3">
        <text>N(6)-acetyl-L-lysyl-[protein] + NAD(+) + H2O = 2''-O-acetyl-ADP-D-ribose + nicotinamide + L-lysyl-[protein]</text>
        <dbReference type="Rhea" id="RHEA:43636"/>
        <dbReference type="Rhea" id="RHEA-COMP:9752"/>
        <dbReference type="Rhea" id="RHEA-COMP:10731"/>
        <dbReference type="ChEBI" id="CHEBI:15377"/>
        <dbReference type="ChEBI" id="CHEBI:17154"/>
        <dbReference type="ChEBI" id="CHEBI:29969"/>
        <dbReference type="ChEBI" id="CHEBI:57540"/>
        <dbReference type="ChEBI" id="CHEBI:61930"/>
        <dbReference type="ChEBI" id="CHEBI:83767"/>
        <dbReference type="EC" id="2.3.1.286"/>
    </reaction>
</comment>
<comment type="subcellular location">
    <subcellularLocation>
        <location evidence="3">Cytoplasm</location>
    </subcellularLocation>
</comment>
<accession>A0A2U2ATM3</accession>
<dbReference type="AlphaFoldDB" id="A0A2U2ATM3"/>
<dbReference type="PROSITE" id="PS50305">
    <property type="entry name" value="SIRTUIN"/>
    <property type="match status" value="1"/>
</dbReference>
<comment type="caution">
    <text evidence="6">The sequence shown here is derived from an EMBL/GenBank/DDBJ whole genome shotgun (WGS) entry which is preliminary data.</text>
</comment>
<evidence type="ECO:0000313" key="8">
    <source>
        <dbReference type="Proteomes" id="UP000245059"/>
    </source>
</evidence>
<keyword evidence="9" id="KW-1185">Reference proteome</keyword>
<dbReference type="Proteomes" id="UP000245059">
    <property type="component" value="Unassembled WGS sequence"/>
</dbReference>
<proteinExistence type="inferred from homology"/>
<dbReference type="GO" id="GO:0017136">
    <property type="term" value="F:histone deacetylase activity, NAD-dependent"/>
    <property type="evidence" value="ECO:0007669"/>
    <property type="project" value="TreeGrafter"/>
</dbReference>
<feature type="binding site" evidence="3">
    <location>
        <begin position="192"/>
        <end position="194"/>
    </location>
    <ligand>
        <name>NAD(+)</name>
        <dbReference type="ChEBI" id="CHEBI:57540"/>
    </ligand>
</feature>
<dbReference type="Gene3D" id="3.40.50.1220">
    <property type="entry name" value="TPP-binding domain"/>
    <property type="match status" value="1"/>
</dbReference>
<evidence type="ECO:0000313" key="9">
    <source>
        <dbReference type="Proteomes" id="UP000245217"/>
    </source>
</evidence>
<evidence type="ECO:0000256" key="1">
    <source>
        <dbReference type="ARBA" id="ARBA00022679"/>
    </source>
</evidence>
<dbReference type="Pfam" id="PF02146">
    <property type="entry name" value="SIR2"/>
    <property type="match status" value="1"/>
</dbReference>
<dbReference type="EC" id="2.3.1.286" evidence="3"/>
<comment type="similarity">
    <text evidence="3">Belongs to the sirtuin family. Class III subfamily.</text>
</comment>
<dbReference type="CDD" id="cd01412">
    <property type="entry name" value="SIRT5_Af1_CobB"/>
    <property type="match status" value="1"/>
</dbReference>
<dbReference type="InterPro" id="IPR003000">
    <property type="entry name" value="Sirtuin"/>
</dbReference>
<evidence type="ECO:0000313" key="7">
    <source>
        <dbReference type="EMBL" id="PWD93767.1"/>
    </source>
</evidence>
<dbReference type="PANTHER" id="PTHR11085">
    <property type="entry name" value="NAD-DEPENDENT PROTEIN DEACYLASE SIRTUIN-5, MITOCHONDRIAL-RELATED"/>
    <property type="match status" value="1"/>
</dbReference>
<evidence type="ECO:0000259" key="5">
    <source>
        <dbReference type="PROSITE" id="PS50305"/>
    </source>
</evidence>
<dbReference type="EMBL" id="QEWV01000002">
    <property type="protein sequence ID" value="PWD93767.1"/>
    <property type="molecule type" value="Genomic_DNA"/>
</dbReference>
<dbReference type="GO" id="GO:0005737">
    <property type="term" value="C:cytoplasm"/>
    <property type="evidence" value="ECO:0007669"/>
    <property type="project" value="UniProtKB-SubCell"/>
</dbReference>
<dbReference type="RefSeq" id="WP_109201087.1">
    <property type="nucleotide sequence ID" value="NZ_QEWS01000002.1"/>
</dbReference>
<dbReference type="HAMAP" id="MF_01121">
    <property type="entry name" value="Sirtuin_ClassIII"/>
    <property type="match status" value="1"/>
</dbReference>
<feature type="binding site" evidence="3">
    <location>
        <position position="236"/>
    </location>
    <ligand>
        <name>NAD(+)</name>
        <dbReference type="ChEBI" id="CHEBI:57540"/>
    </ligand>
</feature>
<feature type="binding site" evidence="3">
    <location>
        <position position="73"/>
    </location>
    <ligand>
        <name>substrate</name>
    </ligand>
</feature>
<feature type="domain" description="Deacetylase sirtuin-type" evidence="5">
    <location>
        <begin position="1"/>
        <end position="248"/>
    </location>
</feature>
<keyword evidence="3" id="KW-0862">Zinc</keyword>
<evidence type="ECO:0000256" key="4">
    <source>
        <dbReference type="PROSITE-ProRule" id="PRU00236"/>
    </source>
</evidence>
<dbReference type="GO" id="GO:0036054">
    <property type="term" value="F:protein-malonyllysine demalonylase activity"/>
    <property type="evidence" value="ECO:0007669"/>
    <property type="project" value="InterPro"/>
</dbReference>
<dbReference type="InterPro" id="IPR026590">
    <property type="entry name" value="Ssirtuin_cat_dom"/>
</dbReference>
<comment type="cofactor">
    <cofactor evidence="3">
        <name>Zn(2+)</name>
        <dbReference type="ChEBI" id="CHEBI:29105"/>
    </cofactor>
    <text evidence="3">Binds 1 zinc ion per subunit.</text>
</comment>
<comment type="catalytic activity">
    <reaction evidence="3">
        <text>N(6)-succinyl-L-lysyl-[protein] + NAD(+) + H2O = 2''-O-succinyl-ADP-D-ribose + nicotinamide + L-lysyl-[protein]</text>
        <dbReference type="Rhea" id="RHEA:47668"/>
        <dbReference type="Rhea" id="RHEA-COMP:9752"/>
        <dbReference type="Rhea" id="RHEA-COMP:11877"/>
        <dbReference type="ChEBI" id="CHEBI:15377"/>
        <dbReference type="ChEBI" id="CHEBI:17154"/>
        <dbReference type="ChEBI" id="CHEBI:29969"/>
        <dbReference type="ChEBI" id="CHEBI:57540"/>
        <dbReference type="ChEBI" id="CHEBI:87830"/>
        <dbReference type="ChEBI" id="CHEBI:87832"/>
    </reaction>
</comment>
<organism evidence="6 8">
    <name type="scientific">Ignatzschineria cameli</name>
    <dbReference type="NCBI Taxonomy" id="2182793"/>
    <lineage>
        <taxon>Bacteria</taxon>
        <taxon>Pseudomonadati</taxon>
        <taxon>Pseudomonadota</taxon>
        <taxon>Gammaproteobacteria</taxon>
        <taxon>Cardiobacteriales</taxon>
        <taxon>Ignatzschineriaceae</taxon>
        <taxon>Ignatzschineria</taxon>
    </lineage>
</organism>
<dbReference type="Gene3D" id="3.30.1600.10">
    <property type="entry name" value="SIR2/SIRT2 'Small Domain"/>
    <property type="match status" value="1"/>
</dbReference>
<keyword evidence="3" id="KW-0479">Metal-binding</keyword>
<feature type="binding site" evidence="3">
    <location>
        <begin position="218"/>
        <end position="220"/>
    </location>
    <ligand>
        <name>NAD(+)</name>
        <dbReference type="ChEBI" id="CHEBI:57540"/>
    </ligand>
</feature>
<dbReference type="SUPFAM" id="SSF52467">
    <property type="entry name" value="DHS-like NAD/FAD-binding domain"/>
    <property type="match status" value="1"/>
</dbReference>
<dbReference type="GO" id="GO:0070403">
    <property type="term" value="F:NAD+ binding"/>
    <property type="evidence" value="ECO:0007669"/>
    <property type="project" value="UniProtKB-UniRule"/>
</dbReference>
<dbReference type="InterPro" id="IPR027546">
    <property type="entry name" value="Sirtuin_class_III"/>
</dbReference>
<evidence type="ECO:0000313" key="6">
    <source>
        <dbReference type="EMBL" id="PWD88074.1"/>
    </source>
</evidence>
<feature type="binding site" evidence="3">
    <location>
        <position position="152"/>
    </location>
    <ligand>
        <name>Zn(2+)</name>
        <dbReference type="ChEBI" id="CHEBI:29105"/>
    </ligand>
</feature>
<dbReference type="GO" id="GO:0008270">
    <property type="term" value="F:zinc ion binding"/>
    <property type="evidence" value="ECO:0007669"/>
    <property type="project" value="UniProtKB-UniRule"/>
</dbReference>
<sequence>MKRESKRESFRRKLPGVKPKVVVLTGAGISAESGIRTFRAADGLWENHPIEEVASPQGFRRNPQLVQQFYNDRRAQLQEESIKPNAAHFALAKLEERLGDHFLLVTQNVDNLHERAGSKRLIHMHGELLKVRCLETEMIFDWQQPVTIESLCPCCQQRGNLRPHIVWFGEMPLEMERIYKALENADLFLSIGTSGNVYPAAGFVELAKMVGPHSVELNLEPTKGATLFDEAYYGPASKIVPQYCDKIG</sequence>
<keyword evidence="1" id="KW-0808">Transferase</keyword>
<name>A0A2U2ATM3_9GAMM</name>
<protein>
    <recommendedName>
        <fullName evidence="3">NAD-dependent protein deacylase</fullName>
        <ecNumber evidence="3">2.3.1.286</ecNumber>
    </recommendedName>
    <alternativeName>
        <fullName evidence="3">Regulatory protein SIR2 homolog</fullName>
    </alternativeName>
</protein>
<feature type="binding site" evidence="3">
    <location>
        <begin position="107"/>
        <end position="110"/>
    </location>
    <ligand>
        <name>NAD(+)</name>
        <dbReference type="ChEBI" id="CHEBI:57540"/>
    </ligand>
</feature>
<dbReference type="InterPro" id="IPR029035">
    <property type="entry name" value="DHS-like_NAD/FAD-binding_dom"/>
</dbReference>
<comment type="function">
    <text evidence="3">NAD-dependent lysine deacetylase and desuccinylase that specifically removes acetyl and succinyl groups on target proteins. Modulates the activities of several proteins which are inactive in their acylated form.</text>
</comment>
<dbReference type="PANTHER" id="PTHR11085:SF4">
    <property type="entry name" value="NAD-DEPENDENT PROTEIN DEACYLASE"/>
    <property type="match status" value="1"/>
</dbReference>
<feature type="binding site" evidence="3">
    <location>
        <position position="133"/>
    </location>
    <ligand>
        <name>Zn(2+)</name>
        <dbReference type="ChEBI" id="CHEBI:29105"/>
    </ligand>
</feature>
<gene>
    <name evidence="3" type="primary">cobB</name>
    <name evidence="6" type="ORF">DC077_02020</name>
    <name evidence="7" type="ORF">DC078_02770</name>
</gene>
<dbReference type="InterPro" id="IPR050134">
    <property type="entry name" value="NAD-dep_sirtuin_deacylases"/>
</dbReference>
<evidence type="ECO:0000256" key="3">
    <source>
        <dbReference type="HAMAP-Rule" id="MF_01121"/>
    </source>
</evidence>
<reference evidence="8 9" key="2">
    <citation type="submission" date="2018-05" db="EMBL/GenBank/DDBJ databases">
        <title>Ignatzschineria dubaiensis sp. nov., isolated from necrotic foot tissues of dromedaries (Camelus dromedarius) and associated maggots in Dubai, United Arab Emirates.</title>
        <authorList>
            <person name="Tsang C.C."/>
            <person name="Tang J.Y.M."/>
            <person name="Fong J.Y.H."/>
            <person name="Kinne J."/>
            <person name="Lee H.H."/>
            <person name="Joseph M."/>
            <person name="Jose S."/>
            <person name="Schuster R.K."/>
            <person name="Tang Y."/>
            <person name="Sivakumar S."/>
            <person name="Chen J.H.K."/>
            <person name="Teng J.L.L."/>
            <person name="Lau S.K.P."/>
            <person name="Wernery U."/>
            <person name="Woo P.C.Y."/>
        </authorList>
    </citation>
    <scope>NUCLEOTIDE SEQUENCE [LARGE SCALE GENOMIC DNA]</scope>
    <source>
        <strain evidence="8">UAE-HKU57</strain>
        <strain evidence="9">UAE-HKU58</strain>
    </source>
</reference>
<feature type="active site" description="Proton acceptor" evidence="3">
    <location>
        <position position="125"/>
    </location>
</feature>
<keyword evidence="2 3" id="KW-0520">NAD</keyword>
<dbReference type="NCBIfam" id="NF001755">
    <property type="entry name" value="PRK00481.1-5"/>
    <property type="match status" value="1"/>
</dbReference>
<keyword evidence="3" id="KW-0963">Cytoplasm</keyword>
<dbReference type="EMBL" id="QEWW01000001">
    <property type="protein sequence ID" value="PWD88074.1"/>
    <property type="molecule type" value="Genomic_DNA"/>
</dbReference>
<comment type="caution">
    <text evidence="3 4">Lacks conserved residue(s) required for the propagation of feature annotation.</text>
</comment>
<reference evidence="6" key="1">
    <citation type="journal article" date="2018" name="Genome Announc.">
        <title>Ignatzschineria cameli sp. nov., isolated from necrotic foot tissue of dromedaries (Camelus dromedarius) and associated maggots (Wohlfahrtia species) in Dubai.</title>
        <authorList>
            <person name="Tsang C.C."/>
            <person name="Tang J.Y."/>
            <person name="Fong J.Y."/>
            <person name="Kinne J."/>
            <person name="Lee H.H."/>
            <person name="Joseph M."/>
            <person name="Jose S."/>
            <person name="Schuster R.K."/>
            <person name="Tang Y."/>
            <person name="Sivakumar S."/>
            <person name="Chen J.H."/>
            <person name="Teng J.L."/>
            <person name="Lau S.K."/>
            <person name="Wernery U."/>
            <person name="Woo P.C."/>
        </authorList>
    </citation>
    <scope>NUCLEOTIDE SEQUENCE</scope>
    <source>
        <strain evidence="6">UAE-HKU57</strain>
        <strain evidence="7">UAE-HKU58</strain>
    </source>
</reference>
<dbReference type="InterPro" id="IPR026591">
    <property type="entry name" value="Sirtuin_cat_small_dom_sf"/>
</dbReference>
<evidence type="ECO:0000256" key="2">
    <source>
        <dbReference type="ARBA" id="ARBA00023027"/>
    </source>
</evidence>
<dbReference type="Proteomes" id="UP000245217">
    <property type="component" value="Unassembled WGS sequence"/>
</dbReference>
<comment type="domain">
    <text evidence="3">2 residues (Tyr-70 and Arg-73) present in a large hydrophobic pocket are probably involved in substrate specificity. They are important for desuccinylation activity, but dispensable for deacetylation activity.</text>
</comment>
<dbReference type="OrthoDB" id="9800582at2"/>
<feature type="binding site" evidence="3">
    <location>
        <position position="70"/>
    </location>
    <ligand>
        <name>substrate</name>
    </ligand>
</feature>
<feature type="binding site" evidence="3">
    <location>
        <begin position="26"/>
        <end position="45"/>
    </location>
    <ligand>
        <name>NAD(+)</name>
        <dbReference type="ChEBI" id="CHEBI:57540"/>
    </ligand>
</feature>
<dbReference type="GO" id="GO:0036055">
    <property type="term" value="F:protein-succinyllysine desuccinylase activity"/>
    <property type="evidence" value="ECO:0007669"/>
    <property type="project" value="UniProtKB-UniRule"/>
</dbReference>